<dbReference type="AlphaFoldDB" id="A0A495R083"/>
<evidence type="ECO:0000313" key="2">
    <source>
        <dbReference type="EMBL" id="RKS79893.1"/>
    </source>
</evidence>
<evidence type="ECO:0000256" key="1">
    <source>
        <dbReference type="SAM" id="Phobius"/>
    </source>
</evidence>
<comment type="caution">
    <text evidence="2">The sequence shown here is derived from an EMBL/GenBank/DDBJ whole genome shotgun (WGS) entry which is preliminary data.</text>
</comment>
<dbReference type="RefSeq" id="WP_246006785.1">
    <property type="nucleotide sequence ID" value="NZ_RBWU01000001.1"/>
</dbReference>
<organism evidence="2 3">
    <name type="scientific">Actinomadura pelletieri DSM 43383</name>
    <dbReference type="NCBI Taxonomy" id="1120940"/>
    <lineage>
        <taxon>Bacteria</taxon>
        <taxon>Bacillati</taxon>
        <taxon>Actinomycetota</taxon>
        <taxon>Actinomycetes</taxon>
        <taxon>Streptosporangiales</taxon>
        <taxon>Thermomonosporaceae</taxon>
        <taxon>Actinomadura</taxon>
    </lineage>
</organism>
<dbReference type="Proteomes" id="UP000274601">
    <property type="component" value="Unassembled WGS sequence"/>
</dbReference>
<protein>
    <submittedName>
        <fullName evidence="2">Uncharacterized protein</fullName>
    </submittedName>
</protein>
<accession>A0A495R083</accession>
<evidence type="ECO:0000313" key="3">
    <source>
        <dbReference type="Proteomes" id="UP000274601"/>
    </source>
</evidence>
<keyword evidence="1" id="KW-1133">Transmembrane helix</keyword>
<keyword evidence="1" id="KW-0472">Membrane</keyword>
<feature type="transmembrane region" description="Helical" evidence="1">
    <location>
        <begin position="48"/>
        <end position="67"/>
    </location>
</feature>
<keyword evidence="3" id="KW-1185">Reference proteome</keyword>
<dbReference type="EMBL" id="RBWU01000001">
    <property type="protein sequence ID" value="RKS79893.1"/>
    <property type="molecule type" value="Genomic_DNA"/>
</dbReference>
<proteinExistence type="predicted"/>
<gene>
    <name evidence="2" type="ORF">BZB76_1375</name>
</gene>
<sequence>MNERSVPVDPELDAHLRNTLTAVAMTVDTLPVRPERTSRRRRRRRRRVVLAAGLTTLAVPTLGFVYLHSGPGTVERLPTEHAIFHGKSGGDEYWLVPTFHKDVCGNLLPGVELVSKRRNPIGAGWDTAGVGFEGFPTKDGCHGKQIEPKSPDEADWLATRLGRRDDRTSNWVVVGAFHPRVRSVRITTSAGGPRIASTVPRPDDPNGPRYSAITAPGGATWAKLTLLDERGIPIPGGVRDFDLRGRQKN</sequence>
<keyword evidence="1" id="KW-0812">Transmembrane</keyword>
<reference evidence="2 3" key="1">
    <citation type="submission" date="2018-10" db="EMBL/GenBank/DDBJ databases">
        <title>Genomic Encyclopedia of Archaeal and Bacterial Type Strains, Phase II (KMG-II): from individual species to whole genera.</title>
        <authorList>
            <person name="Goeker M."/>
        </authorList>
    </citation>
    <scope>NUCLEOTIDE SEQUENCE [LARGE SCALE GENOMIC DNA]</scope>
    <source>
        <strain evidence="2 3">DSM 43383</strain>
    </source>
</reference>
<name>A0A495R083_9ACTN</name>